<reference evidence="4 5" key="1">
    <citation type="submission" date="2019-02" db="EMBL/GenBank/DDBJ databases">
        <title>Flavobacterium sp. RD-2-33 isolated from forest soil.</title>
        <authorList>
            <person name="Chaudhary D.K."/>
        </authorList>
    </citation>
    <scope>NUCLEOTIDE SEQUENCE [LARGE SCALE GENOMIC DNA]</scope>
    <source>
        <strain evidence="4 5">RD-2-33</strain>
    </source>
</reference>
<dbReference type="PROSITE" id="PS51123">
    <property type="entry name" value="OMPA_2"/>
    <property type="match status" value="1"/>
</dbReference>
<dbReference type="InterPro" id="IPR050330">
    <property type="entry name" value="Bact_OuterMem_StrucFunc"/>
</dbReference>
<gene>
    <name evidence="4" type="ORF">EZL74_06245</name>
</gene>
<dbReference type="EMBL" id="SJPE01000005">
    <property type="protein sequence ID" value="TBX70014.1"/>
    <property type="molecule type" value="Genomic_DNA"/>
</dbReference>
<dbReference type="PANTHER" id="PTHR30329:SF21">
    <property type="entry name" value="LIPOPROTEIN YIAD-RELATED"/>
    <property type="match status" value="1"/>
</dbReference>
<keyword evidence="5" id="KW-1185">Reference proteome</keyword>
<protein>
    <submittedName>
        <fullName evidence="4">OmpA family protein</fullName>
    </submittedName>
</protein>
<dbReference type="SUPFAM" id="SSF103088">
    <property type="entry name" value="OmpA-like"/>
    <property type="match status" value="2"/>
</dbReference>
<dbReference type="Pfam" id="PF00691">
    <property type="entry name" value="OmpA"/>
    <property type="match status" value="2"/>
</dbReference>
<dbReference type="InterPro" id="IPR006665">
    <property type="entry name" value="OmpA-like"/>
</dbReference>
<accession>A0A4Q9Z1S6</accession>
<evidence type="ECO:0000256" key="1">
    <source>
        <dbReference type="PROSITE-ProRule" id="PRU00473"/>
    </source>
</evidence>
<sequence>MKPIFVFLFCVLFANTFHAQEQFALYFDSNKFELNNKEKERLTTWLTENKNNKIVAIHGFTDEDGTTGFNDTLAQKRVDGVFRIIKDKIKIREDFKTRSFGESFNQSKIKAENRRVTIYYILEKDLIREDEILGIKQETREETPKPEIEYPEKLMFENPNGTTSEFKLDQAFMKKIGEAKQGEKIKIENLNFIINTFAVVPESRVKMYELLVVLQRNPQLKIEIQGHLCCMPTDRLDLSTQRAKAIYNFLVANQIYPPRLSYKGFGSTQPIYPLPEKNEQERAANRRVEILIVEN</sequence>
<keyword evidence="2" id="KW-0732">Signal</keyword>
<feature type="signal peptide" evidence="2">
    <location>
        <begin position="1"/>
        <end position="19"/>
    </location>
</feature>
<feature type="domain" description="OmpA-like" evidence="3">
    <location>
        <begin position="181"/>
        <end position="295"/>
    </location>
</feature>
<dbReference type="RefSeq" id="WP_131475743.1">
    <property type="nucleotide sequence ID" value="NZ_SJPE01000005.1"/>
</dbReference>
<proteinExistence type="predicted"/>
<evidence type="ECO:0000259" key="3">
    <source>
        <dbReference type="PROSITE" id="PS51123"/>
    </source>
</evidence>
<dbReference type="GO" id="GO:0016020">
    <property type="term" value="C:membrane"/>
    <property type="evidence" value="ECO:0007669"/>
    <property type="project" value="UniProtKB-UniRule"/>
</dbReference>
<dbReference type="CDD" id="cd07185">
    <property type="entry name" value="OmpA_C-like"/>
    <property type="match status" value="2"/>
</dbReference>
<dbReference type="AlphaFoldDB" id="A0A4Q9Z1S6"/>
<evidence type="ECO:0000313" key="5">
    <source>
        <dbReference type="Proteomes" id="UP000293300"/>
    </source>
</evidence>
<dbReference type="Gene3D" id="3.30.1330.60">
    <property type="entry name" value="OmpA-like domain"/>
    <property type="match status" value="2"/>
</dbReference>
<dbReference type="Proteomes" id="UP000293300">
    <property type="component" value="Unassembled WGS sequence"/>
</dbReference>
<keyword evidence="1" id="KW-0472">Membrane</keyword>
<comment type="caution">
    <text evidence="4">The sequence shown here is derived from an EMBL/GenBank/DDBJ whole genome shotgun (WGS) entry which is preliminary data.</text>
</comment>
<dbReference type="PANTHER" id="PTHR30329">
    <property type="entry name" value="STATOR ELEMENT OF FLAGELLAR MOTOR COMPLEX"/>
    <property type="match status" value="1"/>
</dbReference>
<evidence type="ECO:0000256" key="2">
    <source>
        <dbReference type="SAM" id="SignalP"/>
    </source>
</evidence>
<evidence type="ECO:0000313" key="4">
    <source>
        <dbReference type="EMBL" id="TBX70014.1"/>
    </source>
</evidence>
<dbReference type="InterPro" id="IPR036737">
    <property type="entry name" value="OmpA-like_sf"/>
</dbReference>
<name>A0A4Q9Z1S6_9FLAO</name>
<organism evidence="4 5">
    <name type="scientific">Flavobacterium silvisoli</name>
    <dbReference type="NCBI Taxonomy" id="2529433"/>
    <lineage>
        <taxon>Bacteria</taxon>
        <taxon>Pseudomonadati</taxon>
        <taxon>Bacteroidota</taxon>
        <taxon>Flavobacteriia</taxon>
        <taxon>Flavobacteriales</taxon>
        <taxon>Flavobacteriaceae</taxon>
        <taxon>Flavobacterium</taxon>
    </lineage>
</organism>
<feature type="chain" id="PRO_5020960736" evidence="2">
    <location>
        <begin position="20"/>
        <end position="295"/>
    </location>
</feature>
<dbReference type="OrthoDB" id="9782229at2"/>